<proteinExistence type="predicted"/>
<feature type="domain" description="J" evidence="2">
    <location>
        <begin position="148"/>
        <end position="198"/>
    </location>
</feature>
<dbReference type="CDD" id="cd06257">
    <property type="entry name" value="DnaJ"/>
    <property type="match status" value="1"/>
</dbReference>
<dbReference type="EMBL" id="CP101508">
    <property type="protein sequence ID" value="UTV26528.1"/>
    <property type="molecule type" value="Genomic_DNA"/>
</dbReference>
<accession>A0ABY5GBH1</accession>
<dbReference type="InterPro" id="IPR021059">
    <property type="entry name" value="DnaJ-related_N"/>
</dbReference>
<dbReference type="Pfam" id="PF00226">
    <property type="entry name" value="DnaJ"/>
    <property type="match status" value="1"/>
</dbReference>
<keyword evidence="4" id="KW-1185">Reference proteome</keyword>
<protein>
    <submittedName>
        <fullName evidence="3">DnaJ domain-containing protein</fullName>
    </submittedName>
</protein>
<evidence type="ECO:0000256" key="1">
    <source>
        <dbReference type="ARBA" id="ARBA00023186"/>
    </source>
</evidence>
<gene>
    <name evidence="3" type="ORF">NNL38_09070</name>
</gene>
<evidence type="ECO:0000259" key="2">
    <source>
        <dbReference type="PROSITE" id="PS50076"/>
    </source>
</evidence>
<name>A0ABY5GBH1_9GAMM</name>
<organism evidence="3 4">
    <name type="scientific">Photobacterium atrarenae</name>
    <dbReference type="NCBI Taxonomy" id="865757"/>
    <lineage>
        <taxon>Bacteria</taxon>
        <taxon>Pseudomonadati</taxon>
        <taxon>Pseudomonadota</taxon>
        <taxon>Gammaproteobacteria</taxon>
        <taxon>Vibrionales</taxon>
        <taxon>Vibrionaceae</taxon>
        <taxon>Photobacterium</taxon>
    </lineage>
</organism>
<dbReference type="Proteomes" id="UP001057998">
    <property type="component" value="Chromosome 1"/>
</dbReference>
<keyword evidence="1" id="KW-0143">Chaperone</keyword>
<dbReference type="Pfam" id="PF12339">
    <property type="entry name" value="DNAJ_related"/>
    <property type="match status" value="1"/>
</dbReference>
<dbReference type="PROSITE" id="PS50076">
    <property type="entry name" value="DNAJ_2"/>
    <property type="match status" value="1"/>
</dbReference>
<sequence length="198" mass="23531">MDLNAEPEYDNPLIWPILSLLNREPSGWKVHTLFDALKQQDLLEQLDDNPEQDLFKRNFLLMNALYQLQALLLPSQWLQVQAMDIQLLENTGQHHQIDQHDPLRRYYLDWHNYHTDAAAVKRLLSSFWSRYQRYIGHDVPVSDSSRAEDLARLALPDDATPAQIRRQWRKLALRWHPDRPNGDADTFRQICEAWQRLQ</sequence>
<reference evidence="3" key="1">
    <citation type="submission" date="2022-07" db="EMBL/GenBank/DDBJ databases">
        <title>Genome sequencing of Photobacterium atrarenae GJH2-4.</title>
        <authorList>
            <person name="Park S.-J."/>
        </authorList>
    </citation>
    <scope>NUCLEOTIDE SEQUENCE</scope>
    <source>
        <strain evidence="3">GJH2-4</strain>
    </source>
</reference>
<dbReference type="RefSeq" id="WP_255387739.1">
    <property type="nucleotide sequence ID" value="NZ_CP101508.1"/>
</dbReference>
<evidence type="ECO:0000313" key="4">
    <source>
        <dbReference type="Proteomes" id="UP001057998"/>
    </source>
</evidence>
<dbReference type="SUPFAM" id="SSF46565">
    <property type="entry name" value="Chaperone J-domain"/>
    <property type="match status" value="1"/>
</dbReference>
<dbReference type="Gene3D" id="1.10.287.110">
    <property type="entry name" value="DnaJ domain"/>
    <property type="match status" value="1"/>
</dbReference>
<dbReference type="InterPro" id="IPR001623">
    <property type="entry name" value="DnaJ_domain"/>
</dbReference>
<dbReference type="SMART" id="SM00271">
    <property type="entry name" value="DnaJ"/>
    <property type="match status" value="1"/>
</dbReference>
<dbReference type="InterPro" id="IPR036869">
    <property type="entry name" value="J_dom_sf"/>
</dbReference>
<evidence type="ECO:0000313" key="3">
    <source>
        <dbReference type="EMBL" id="UTV26528.1"/>
    </source>
</evidence>